<sequence>MDPATVTGPMLLGHLLNYEYLTYSDVDLAALMGALGVQVYIYSLSFQKDPILLKALVYLITLLDVIQTCFSGHYAWLVYSGIQKFNVNRSDRYALAKGWGNPDALRFTHGLWLPLHHSLELWLEIDMFSQRNSAAFMVQVFYAWRITVLGKRYPLFYRFWASFLALTGFTAFISSWVAGIKSGAIRDIARAAELDTPVTIWLAGSVGCDTLLTTTLVYQLFSARSGTGFRSTQNVIHRTIRMTMETNGVTAAVVLIELVLYLNSSTTTWYFLWGLSIGKLYSNSLLAMLNSRVKTTDTEGTDPPVESLIWNLPGTNSIVHSVAGNNTSNRIMRNHISIQTDRDVELAEEPKRSFET</sequence>
<organism evidence="3 4">
    <name type="scientific">Paramarasmius palmivorus</name>
    <dbReference type="NCBI Taxonomy" id="297713"/>
    <lineage>
        <taxon>Eukaryota</taxon>
        <taxon>Fungi</taxon>
        <taxon>Dikarya</taxon>
        <taxon>Basidiomycota</taxon>
        <taxon>Agaricomycotina</taxon>
        <taxon>Agaricomycetes</taxon>
        <taxon>Agaricomycetidae</taxon>
        <taxon>Agaricales</taxon>
        <taxon>Marasmiineae</taxon>
        <taxon>Marasmiaceae</taxon>
        <taxon>Paramarasmius</taxon>
    </lineage>
</organism>
<keyword evidence="1" id="KW-1133">Transmembrane helix</keyword>
<feature type="transmembrane region" description="Helical" evidence="1">
    <location>
        <begin position="242"/>
        <end position="262"/>
    </location>
</feature>
<comment type="caution">
    <text evidence="3">The sequence shown here is derived from an EMBL/GenBank/DDBJ whole genome shotgun (WGS) entry which is preliminary data.</text>
</comment>
<evidence type="ECO:0000259" key="2">
    <source>
        <dbReference type="Pfam" id="PF20152"/>
    </source>
</evidence>
<evidence type="ECO:0000256" key="1">
    <source>
        <dbReference type="SAM" id="Phobius"/>
    </source>
</evidence>
<accession>A0AAW0E9X7</accession>
<dbReference type="PANTHER" id="PTHR40465">
    <property type="entry name" value="CHROMOSOME 1, WHOLE GENOME SHOTGUN SEQUENCE"/>
    <property type="match status" value="1"/>
</dbReference>
<name>A0AAW0E9X7_9AGAR</name>
<protein>
    <recommendedName>
        <fullName evidence="2">DUF6534 domain-containing protein</fullName>
    </recommendedName>
</protein>
<feature type="domain" description="DUF6534" evidence="2">
    <location>
        <begin position="205"/>
        <end position="293"/>
    </location>
</feature>
<feature type="transmembrane region" description="Helical" evidence="1">
    <location>
        <begin position="156"/>
        <end position="178"/>
    </location>
</feature>
<evidence type="ECO:0000313" key="4">
    <source>
        <dbReference type="Proteomes" id="UP001383192"/>
    </source>
</evidence>
<keyword evidence="1" id="KW-0472">Membrane</keyword>
<gene>
    <name evidence="3" type="ORF">VNI00_000827</name>
</gene>
<feature type="transmembrane region" description="Helical" evidence="1">
    <location>
        <begin position="55"/>
        <end position="76"/>
    </location>
</feature>
<dbReference type="Pfam" id="PF20152">
    <property type="entry name" value="DUF6534"/>
    <property type="match status" value="1"/>
</dbReference>
<keyword evidence="1" id="KW-0812">Transmembrane</keyword>
<dbReference type="EMBL" id="JAYKXP010000002">
    <property type="protein sequence ID" value="KAK7061092.1"/>
    <property type="molecule type" value="Genomic_DNA"/>
</dbReference>
<reference evidence="3 4" key="1">
    <citation type="submission" date="2024-01" db="EMBL/GenBank/DDBJ databases">
        <title>A draft genome for a cacao thread blight-causing isolate of Paramarasmius palmivorus.</title>
        <authorList>
            <person name="Baruah I.K."/>
            <person name="Bukari Y."/>
            <person name="Amoako-Attah I."/>
            <person name="Meinhardt L.W."/>
            <person name="Bailey B.A."/>
            <person name="Cohen S.P."/>
        </authorList>
    </citation>
    <scope>NUCLEOTIDE SEQUENCE [LARGE SCALE GENOMIC DNA]</scope>
    <source>
        <strain evidence="3 4">GH-12</strain>
    </source>
</reference>
<feature type="transmembrane region" description="Helical" evidence="1">
    <location>
        <begin position="20"/>
        <end position="43"/>
    </location>
</feature>
<dbReference type="AlphaFoldDB" id="A0AAW0E9X7"/>
<dbReference type="Proteomes" id="UP001383192">
    <property type="component" value="Unassembled WGS sequence"/>
</dbReference>
<keyword evidence="4" id="KW-1185">Reference proteome</keyword>
<evidence type="ECO:0000313" key="3">
    <source>
        <dbReference type="EMBL" id="KAK7061092.1"/>
    </source>
</evidence>
<dbReference type="InterPro" id="IPR045339">
    <property type="entry name" value="DUF6534"/>
</dbReference>
<dbReference type="PANTHER" id="PTHR40465:SF1">
    <property type="entry name" value="DUF6534 DOMAIN-CONTAINING PROTEIN"/>
    <property type="match status" value="1"/>
</dbReference>
<proteinExistence type="predicted"/>